<keyword evidence="6 8" id="KW-0378">Hydrolase</keyword>
<keyword evidence="4 8" id="KW-0808">Transferase</keyword>
<evidence type="ECO:0000313" key="11">
    <source>
        <dbReference type="Proteomes" id="UP000767854"/>
    </source>
</evidence>
<dbReference type="InterPro" id="IPR011607">
    <property type="entry name" value="MGS-like_dom"/>
</dbReference>
<evidence type="ECO:0000256" key="5">
    <source>
        <dbReference type="ARBA" id="ARBA00022755"/>
    </source>
</evidence>
<dbReference type="GO" id="GO:0004643">
    <property type="term" value="F:phosphoribosylaminoimidazolecarboxamide formyltransferase activity"/>
    <property type="evidence" value="ECO:0007669"/>
    <property type="project" value="UniProtKB-EC"/>
</dbReference>
<dbReference type="PIRSF" id="PIRSF000414">
    <property type="entry name" value="AICARFT_IMPCHas"/>
    <property type="match status" value="1"/>
</dbReference>
<sequence length="512" mass="56166">MQNALISVSDKTGIVEFAKELVNLGFRLISTGGTESVLKASGLDVVNVSEITHFPECLNGRVKTLHPAVHAGILARRNLKDHMNQIQDLGIETIDLVVINLYPFAETIQKPKVSFEEAIENIDIGGPTMLRSAAKNHEDVLVVVNPEDYSGVLNALKEKSVTHVFRRELALKVFEHTAFYDALISDYLREQVDGDVFPQKMTLAYEKVQDMRYGENPHQRGAFYREVSSKNIRGLADAKQLHGKELSFNNINDANAALGLLNEFEKPTAVAVKHATPCGVGVGIDIFHAFEKANACDPVSIFGGVVALNRPVDLETAEKLGSIFLEIIIAPDFEADALEHLMRKKNVRILKFDVADTQSQNQIVDLKKVTGGILIQDQDSKLMAEDMKVMTERIPTKQEMEEMTFAWTVCKHVKSNGIVISKNGMTLGLGQGQVSRVWASEAAVGHSNFPTKGSVLASDAFFPFADAVELAAKAGVTAIIQPGGSVRDAEIIEVANQYGIAMVFTGMRHFKH</sequence>
<keyword evidence="11" id="KW-1185">Reference proteome</keyword>
<dbReference type="GO" id="GO:0003937">
    <property type="term" value="F:IMP cyclohydrolase activity"/>
    <property type="evidence" value="ECO:0007669"/>
    <property type="project" value="UniProtKB-EC"/>
</dbReference>
<dbReference type="SUPFAM" id="SSF52335">
    <property type="entry name" value="Methylglyoxal synthase-like"/>
    <property type="match status" value="1"/>
</dbReference>
<dbReference type="Proteomes" id="UP000767854">
    <property type="component" value="Unassembled WGS sequence"/>
</dbReference>
<dbReference type="SMART" id="SM00851">
    <property type="entry name" value="MGS"/>
    <property type="match status" value="1"/>
</dbReference>
<name>A0ABS2MSK1_9FIRM</name>
<reference evidence="10 11" key="1">
    <citation type="submission" date="2021-01" db="EMBL/GenBank/DDBJ databases">
        <title>Genomic Encyclopedia of Type Strains, Phase IV (KMG-IV): sequencing the most valuable type-strain genomes for metagenomic binning, comparative biology and taxonomic classification.</title>
        <authorList>
            <person name="Goeker M."/>
        </authorList>
    </citation>
    <scope>NUCLEOTIDE SEQUENCE [LARGE SCALE GENOMIC DNA]</scope>
    <source>
        <strain evidence="10 11">DSM 24436</strain>
    </source>
</reference>
<evidence type="ECO:0000256" key="2">
    <source>
        <dbReference type="ARBA" id="ARBA00004954"/>
    </source>
</evidence>
<dbReference type="InterPro" id="IPR002695">
    <property type="entry name" value="PurH-like"/>
</dbReference>
<protein>
    <recommendedName>
        <fullName evidence="8">Bifunctional purine biosynthesis protein PurH</fullName>
    </recommendedName>
    <domain>
        <recommendedName>
            <fullName evidence="8">Phosphoribosylaminoimidazolecarboxamide formyltransferase</fullName>
            <ecNumber evidence="8">2.1.2.3</ecNumber>
        </recommendedName>
        <alternativeName>
            <fullName evidence="8">AICAR transformylase</fullName>
        </alternativeName>
    </domain>
    <domain>
        <recommendedName>
            <fullName evidence="8">IMP cyclohydrolase</fullName>
            <ecNumber evidence="8">3.5.4.10</ecNumber>
        </recommendedName>
        <alternativeName>
            <fullName evidence="8">ATIC</fullName>
        </alternativeName>
        <alternativeName>
            <fullName evidence="8">IMP synthase</fullName>
        </alternativeName>
        <alternativeName>
            <fullName evidence="8">Inosinicase</fullName>
        </alternativeName>
    </domain>
</protein>
<evidence type="ECO:0000313" key="10">
    <source>
        <dbReference type="EMBL" id="MBM7562340.1"/>
    </source>
</evidence>
<dbReference type="EC" id="3.5.4.10" evidence="8"/>
<dbReference type="InterPro" id="IPR016193">
    <property type="entry name" value="Cytidine_deaminase-like"/>
</dbReference>
<comment type="catalytic activity">
    <reaction evidence="8">
        <text>IMP + H2O = 5-formamido-1-(5-phospho-D-ribosyl)imidazole-4-carboxamide</text>
        <dbReference type="Rhea" id="RHEA:18445"/>
        <dbReference type="ChEBI" id="CHEBI:15377"/>
        <dbReference type="ChEBI" id="CHEBI:58053"/>
        <dbReference type="ChEBI" id="CHEBI:58467"/>
        <dbReference type="EC" id="3.5.4.10"/>
    </reaction>
</comment>
<dbReference type="CDD" id="cd01421">
    <property type="entry name" value="IMPCH"/>
    <property type="match status" value="1"/>
</dbReference>
<evidence type="ECO:0000256" key="7">
    <source>
        <dbReference type="ARBA" id="ARBA00023268"/>
    </source>
</evidence>
<dbReference type="Gene3D" id="3.40.140.20">
    <property type="match status" value="2"/>
</dbReference>
<evidence type="ECO:0000256" key="1">
    <source>
        <dbReference type="ARBA" id="ARBA00004844"/>
    </source>
</evidence>
<dbReference type="Pfam" id="PF01808">
    <property type="entry name" value="AICARFT_IMPCHas"/>
    <property type="match status" value="1"/>
</dbReference>
<dbReference type="PROSITE" id="PS51855">
    <property type="entry name" value="MGS"/>
    <property type="match status" value="1"/>
</dbReference>
<dbReference type="InterPro" id="IPR024051">
    <property type="entry name" value="AICAR_Tfase_dup_dom_sf"/>
</dbReference>
<gene>
    <name evidence="8" type="primary">purH</name>
    <name evidence="10" type="ORF">JOC49_001884</name>
</gene>
<dbReference type="NCBIfam" id="NF002049">
    <property type="entry name" value="PRK00881.1"/>
    <property type="match status" value="1"/>
</dbReference>
<comment type="caution">
    <text evidence="10">The sequence shown here is derived from an EMBL/GenBank/DDBJ whole genome shotgun (WGS) entry which is preliminary data.</text>
</comment>
<evidence type="ECO:0000256" key="3">
    <source>
        <dbReference type="ARBA" id="ARBA00007667"/>
    </source>
</evidence>
<keyword evidence="5 8" id="KW-0658">Purine biosynthesis</keyword>
<comment type="similarity">
    <text evidence="3 8">Belongs to the PurH family.</text>
</comment>
<comment type="domain">
    <text evidence="8">The IMP cyclohydrolase activity resides in the N-terminal region.</text>
</comment>
<dbReference type="Pfam" id="PF02142">
    <property type="entry name" value="MGS"/>
    <property type="match status" value="1"/>
</dbReference>
<dbReference type="SMART" id="SM00798">
    <property type="entry name" value="AICARFT_IMPCHas"/>
    <property type="match status" value="1"/>
</dbReference>
<dbReference type="EMBL" id="JAFBDT010000016">
    <property type="protein sequence ID" value="MBM7562340.1"/>
    <property type="molecule type" value="Genomic_DNA"/>
</dbReference>
<accession>A0ABS2MSK1</accession>
<proteinExistence type="inferred from homology"/>
<organism evidence="10 11">
    <name type="scientific">Fusibacter tunisiensis</name>
    <dbReference type="NCBI Taxonomy" id="1008308"/>
    <lineage>
        <taxon>Bacteria</taxon>
        <taxon>Bacillati</taxon>
        <taxon>Bacillota</taxon>
        <taxon>Clostridia</taxon>
        <taxon>Eubacteriales</taxon>
        <taxon>Eubacteriales Family XII. Incertae Sedis</taxon>
        <taxon>Fusibacter</taxon>
    </lineage>
</organism>
<comment type="pathway">
    <text evidence="1 8">Purine metabolism; IMP biosynthesis via de novo pathway; IMP from 5-formamido-1-(5-phospho-D-ribosyl)imidazole-4-carboxamide: step 1/1.</text>
</comment>
<dbReference type="InterPro" id="IPR036914">
    <property type="entry name" value="MGS-like_dom_sf"/>
</dbReference>
<dbReference type="PANTHER" id="PTHR11692">
    <property type="entry name" value="BIFUNCTIONAL PURINE BIOSYNTHESIS PROTEIN PURH"/>
    <property type="match status" value="1"/>
</dbReference>
<comment type="catalytic activity">
    <reaction evidence="8">
        <text>(6R)-10-formyltetrahydrofolate + 5-amino-1-(5-phospho-beta-D-ribosyl)imidazole-4-carboxamide = 5-formamido-1-(5-phospho-D-ribosyl)imidazole-4-carboxamide + (6S)-5,6,7,8-tetrahydrofolate</text>
        <dbReference type="Rhea" id="RHEA:22192"/>
        <dbReference type="ChEBI" id="CHEBI:57453"/>
        <dbReference type="ChEBI" id="CHEBI:58467"/>
        <dbReference type="ChEBI" id="CHEBI:58475"/>
        <dbReference type="ChEBI" id="CHEBI:195366"/>
        <dbReference type="EC" id="2.1.2.3"/>
    </reaction>
</comment>
<comment type="pathway">
    <text evidence="2 8">Purine metabolism; IMP biosynthesis via de novo pathway; 5-formamido-1-(5-phospho-D-ribosyl)imidazole-4-carboxamide from 5-amino-1-(5-phospho-D-ribosyl)imidazole-4-carboxamide (10-formyl THF route): step 1/1.</text>
</comment>
<evidence type="ECO:0000259" key="9">
    <source>
        <dbReference type="PROSITE" id="PS51855"/>
    </source>
</evidence>
<dbReference type="Gene3D" id="3.40.50.1380">
    <property type="entry name" value="Methylglyoxal synthase-like domain"/>
    <property type="match status" value="1"/>
</dbReference>
<dbReference type="EC" id="2.1.2.3" evidence="8"/>
<dbReference type="PANTHER" id="PTHR11692:SF0">
    <property type="entry name" value="BIFUNCTIONAL PURINE BIOSYNTHESIS PROTEIN ATIC"/>
    <property type="match status" value="1"/>
</dbReference>
<evidence type="ECO:0000256" key="4">
    <source>
        <dbReference type="ARBA" id="ARBA00022679"/>
    </source>
</evidence>
<dbReference type="HAMAP" id="MF_00139">
    <property type="entry name" value="PurH"/>
    <property type="match status" value="1"/>
</dbReference>
<evidence type="ECO:0000256" key="6">
    <source>
        <dbReference type="ARBA" id="ARBA00022801"/>
    </source>
</evidence>
<evidence type="ECO:0000256" key="8">
    <source>
        <dbReference type="HAMAP-Rule" id="MF_00139"/>
    </source>
</evidence>
<keyword evidence="7 8" id="KW-0511">Multifunctional enzyme</keyword>
<feature type="domain" description="MGS-like" evidence="9">
    <location>
        <begin position="1"/>
        <end position="144"/>
    </location>
</feature>
<dbReference type="NCBIfam" id="TIGR00355">
    <property type="entry name" value="purH"/>
    <property type="match status" value="1"/>
</dbReference>
<dbReference type="SUPFAM" id="SSF53927">
    <property type="entry name" value="Cytidine deaminase-like"/>
    <property type="match status" value="1"/>
</dbReference>
<dbReference type="RefSeq" id="WP_204664677.1">
    <property type="nucleotide sequence ID" value="NZ_JAFBDT010000016.1"/>
</dbReference>